<dbReference type="AlphaFoldDB" id="A0A9D5KB43"/>
<organism evidence="3 4">
    <name type="scientific">candidate division WOR-3 bacterium</name>
    <dbReference type="NCBI Taxonomy" id="2052148"/>
    <lineage>
        <taxon>Bacteria</taxon>
        <taxon>Bacteria division WOR-3</taxon>
    </lineage>
</organism>
<dbReference type="SUPFAM" id="SSF55681">
    <property type="entry name" value="Class II aaRS and biotin synthetases"/>
    <property type="match status" value="1"/>
</dbReference>
<evidence type="ECO:0000313" key="4">
    <source>
        <dbReference type="Proteomes" id="UP000630660"/>
    </source>
</evidence>
<name>A0A9D5KB43_UNCW3</name>
<proteinExistence type="predicted"/>
<comment type="caution">
    <text evidence="3">The sequence shown here is derived from an EMBL/GenBank/DDBJ whole genome shotgun (WGS) entry which is preliminary data.</text>
</comment>
<dbReference type="InterPro" id="IPR004143">
    <property type="entry name" value="BPL_LPL_catalytic"/>
</dbReference>
<protein>
    <submittedName>
        <fullName evidence="3">Biotin--[acetyl-CoA-carboxylase] ligase</fullName>
        <ecNumber evidence="3">6.3.4.15</ecNumber>
    </submittedName>
</protein>
<dbReference type="GO" id="GO:0004077">
    <property type="term" value="F:biotin--[biotin carboxyl-carrier protein] ligase activity"/>
    <property type="evidence" value="ECO:0007669"/>
    <property type="project" value="UniProtKB-EC"/>
</dbReference>
<dbReference type="Gene3D" id="3.30.930.10">
    <property type="entry name" value="Bira Bifunctional Protein, Domain 2"/>
    <property type="match status" value="1"/>
</dbReference>
<sequence length="244" mass="27027">MKEPLEKLKSKLGLSYVEYYREVSSTQEAARRLNQTPPYLIVAKRQTRGKGRMGRRWLSENGGLYLTLVIERFPHEWAVSVTSAYLVLKSLSRNVEGITLKWPNDLLYGNAKLAGTLAEAWGGRLGVGVGVNVNQEGFGEALEGKATSLRIIMDRTFDMDDTLESISSALVNGLRTLAKKGFKGVYPGIRKALLESVQKVRVKTEKGEEAGRLLDIYPEGNVEIEIQGRRKVKLPAGQILGGHV</sequence>
<dbReference type="Proteomes" id="UP000630660">
    <property type="component" value="Unassembled WGS sequence"/>
</dbReference>
<dbReference type="Pfam" id="PF03099">
    <property type="entry name" value="BPL_LplA_LipB"/>
    <property type="match status" value="1"/>
</dbReference>
<evidence type="ECO:0000259" key="2">
    <source>
        <dbReference type="PROSITE" id="PS51733"/>
    </source>
</evidence>
<dbReference type="GO" id="GO:0005737">
    <property type="term" value="C:cytoplasm"/>
    <property type="evidence" value="ECO:0007669"/>
    <property type="project" value="TreeGrafter"/>
</dbReference>
<dbReference type="EC" id="6.3.4.15" evidence="3"/>
<dbReference type="EMBL" id="WJKJ01000227">
    <property type="protein sequence ID" value="MBD3364894.1"/>
    <property type="molecule type" value="Genomic_DNA"/>
</dbReference>
<dbReference type="InterPro" id="IPR004408">
    <property type="entry name" value="Biotin_CoA_COase_ligase"/>
</dbReference>
<feature type="domain" description="BPL/LPL catalytic" evidence="2">
    <location>
        <begin position="8"/>
        <end position="178"/>
    </location>
</feature>
<reference evidence="3" key="1">
    <citation type="submission" date="2019-11" db="EMBL/GenBank/DDBJ databases">
        <title>Microbial mats filling the niche in hypersaline microbial mats.</title>
        <authorList>
            <person name="Wong H.L."/>
            <person name="Macleod F.I."/>
            <person name="White R.A. III"/>
            <person name="Burns B.P."/>
        </authorList>
    </citation>
    <scope>NUCLEOTIDE SEQUENCE</scope>
    <source>
        <strain evidence="3">Bin_327</strain>
    </source>
</reference>
<dbReference type="PROSITE" id="PS51733">
    <property type="entry name" value="BPL_LPL_CATALYTIC"/>
    <property type="match status" value="1"/>
</dbReference>
<accession>A0A9D5KB43</accession>
<dbReference type="NCBIfam" id="TIGR00121">
    <property type="entry name" value="birA_ligase"/>
    <property type="match status" value="1"/>
</dbReference>
<dbReference type="PANTHER" id="PTHR12835">
    <property type="entry name" value="BIOTIN PROTEIN LIGASE"/>
    <property type="match status" value="1"/>
</dbReference>
<dbReference type="PANTHER" id="PTHR12835:SF5">
    <property type="entry name" value="BIOTIN--PROTEIN LIGASE"/>
    <property type="match status" value="1"/>
</dbReference>
<keyword evidence="1 3" id="KW-0436">Ligase</keyword>
<evidence type="ECO:0000256" key="1">
    <source>
        <dbReference type="ARBA" id="ARBA00022598"/>
    </source>
</evidence>
<evidence type="ECO:0000313" key="3">
    <source>
        <dbReference type="EMBL" id="MBD3364894.1"/>
    </source>
</evidence>
<dbReference type="InterPro" id="IPR045864">
    <property type="entry name" value="aa-tRNA-synth_II/BPL/LPL"/>
</dbReference>
<gene>
    <name evidence="3" type="ORF">GF359_06735</name>
</gene>